<dbReference type="RefSeq" id="WP_221424805.1">
    <property type="nucleotide sequence ID" value="NZ_CP081295.1"/>
</dbReference>
<evidence type="ECO:0000256" key="6">
    <source>
        <dbReference type="RuleBase" id="RU004466"/>
    </source>
</evidence>
<dbReference type="EMBL" id="CP081295">
    <property type="protein sequence ID" value="QZD89307.1"/>
    <property type="molecule type" value="Genomic_DNA"/>
</dbReference>
<dbReference type="PROSITE" id="PS00444">
    <property type="entry name" value="POLYPRENYL_SYNTHASE_2"/>
    <property type="match status" value="1"/>
</dbReference>
<proteinExistence type="inferred from homology"/>
<dbReference type="SUPFAM" id="SSF48576">
    <property type="entry name" value="Terpenoid synthases"/>
    <property type="match status" value="1"/>
</dbReference>
<dbReference type="PANTHER" id="PTHR12001:SF85">
    <property type="entry name" value="SHORT CHAIN ISOPRENYL DIPHOSPHATE SYNTHASE"/>
    <property type="match status" value="1"/>
</dbReference>
<dbReference type="Gene3D" id="1.10.600.10">
    <property type="entry name" value="Farnesyl Diphosphate Synthase"/>
    <property type="match status" value="1"/>
</dbReference>
<dbReference type="PANTHER" id="PTHR12001">
    <property type="entry name" value="GERANYLGERANYL PYROPHOSPHATE SYNTHASE"/>
    <property type="match status" value="1"/>
</dbReference>
<evidence type="ECO:0000313" key="7">
    <source>
        <dbReference type="EMBL" id="QZD89307.1"/>
    </source>
</evidence>
<organism evidence="7 8">
    <name type="scientific">Qipengyuania aurantiaca</name>
    <dbReference type="NCBI Taxonomy" id="2867233"/>
    <lineage>
        <taxon>Bacteria</taxon>
        <taxon>Pseudomonadati</taxon>
        <taxon>Pseudomonadota</taxon>
        <taxon>Alphaproteobacteria</taxon>
        <taxon>Sphingomonadales</taxon>
        <taxon>Erythrobacteraceae</taxon>
        <taxon>Qipengyuania</taxon>
    </lineage>
</organism>
<dbReference type="Pfam" id="PF00348">
    <property type="entry name" value="polyprenyl_synt"/>
    <property type="match status" value="1"/>
</dbReference>
<evidence type="ECO:0000313" key="8">
    <source>
        <dbReference type="Proteomes" id="UP000824281"/>
    </source>
</evidence>
<evidence type="ECO:0000256" key="2">
    <source>
        <dbReference type="ARBA" id="ARBA00006706"/>
    </source>
</evidence>
<dbReference type="SFLD" id="SFLDG01017">
    <property type="entry name" value="Polyprenyl_Transferase_Like"/>
    <property type="match status" value="1"/>
</dbReference>
<gene>
    <name evidence="7" type="ORF">K3148_10825</name>
</gene>
<keyword evidence="5" id="KW-0460">Magnesium</keyword>
<dbReference type="InterPro" id="IPR008949">
    <property type="entry name" value="Isoprenoid_synthase_dom_sf"/>
</dbReference>
<evidence type="ECO:0000256" key="1">
    <source>
        <dbReference type="ARBA" id="ARBA00001946"/>
    </source>
</evidence>
<comment type="similarity">
    <text evidence="2 6">Belongs to the FPP/GGPP synthase family.</text>
</comment>
<evidence type="ECO:0000256" key="5">
    <source>
        <dbReference type="ARBA" id="ARBA00022842"/>
    </source>
</evidence>
<keyword evidence="8" id="KW-1185">Reference proteome</keyword>
<name>A0ABX8ZJY0_9SPHN</name>
<evidence type="ECO:0000256" key="3">
    <source>
        <dbReference type="ARBA" id="ARBA00022679"/>
    </source>
</evidence>
<dbReference type="CDD" id="cd00685">
    <property type="entry name" value="Trans_IPPS_HT"/>
    <property type="match status" value="1"/>
</dbReference>
<dbReference type="Proteomes" id="UP000824281">
    <property type="component" value="Chromosome"/>
</dbReference>
<dbReference type="InterPro" id="IPR033749">
    <property type="entry name" value="Polyprenyl_synt_CS"/>
</dbReference>
<protein>
    <submittedName>
        <fullName evidence="7">Polyprenyl synthetase family protein</fullName>
    </submittedName>
</protein>
<reference evidence="7 8" key="1">
    <citation type="submission" date="2021-08" db="EMBL/GenBank/DDBJ databases">
        <title>Comparative Genomics Analysis of the Genus Qipengyuania Reveals Extensive Genetic Diversity and Metabolic Versatility, Including the Description of Fifteen Novel Species.</title>
        <authorList>
            <person name="Liu Y."/>
        </authorList>
    </citation>
    <scope>NUCLEOTIDE SEQUENCE [LARGE SCALE GENOMIC DNA]</scope>
    <source>
        <strain evidence="7 8">1NDH13</strain>
    </source>
</reference>
<dbReference type="SFLD" id="SFLDS00005">
    <property type="entry name" value="Isoprenoid_Synthase_Type_I"/>
    <property type="match status" value="1"/>
</dbReference>
<evidence type="ECO:0000256" key="4">
    <source>
        <dbReference type="ARBA" id="ARBA00022723"/>
    </source>
</evidence>
<keyword evidence="4" id="KW-0479">Metal-binding</keyword>
<accession>A0ABX8ZJY0</accession>
<dbReference type="InterPro" id="IPR000092">
    <property type="entry name" value="Polyprenyl_synt"/>
</dbReference>
<keyword evidence="3 6" id="KW-0808">Transferase</keyword>
<dbReference type="PROSITE" id="PS00723">
    <property type="entry name" value="POLYPRENYL_SYNTHASE_1"/>
    <property type="match status" value="1"/>
</dbReference>
<sequence length="350" mass="38938">MNAEAHQGFDRQHSEAASLLQRFGQETRVYLQHYLTPDTEAPYLDALLTEYPKRGGKMLRPGICIANALIFGGELKQAARCAAAVELLHNALLIHDDVQDESEFRRGLPTLHAQHGVSLAINAGDALLFTAFQPLLDAIRPLGSDVGKRVLDVTIAMARQTAEGQALELGWRDRNVLDLTEADYLRMALKKTAWMGMIWPAQLGVLMGARGRVDPARVVRFGHFLGLAFQIEDDLRNLTDNPGYGKERNGDLYEGKRTLMLIHVHGACSAEEKARLEHLLGLPRAERPAEEIDWLAALMEERGSIRHARQVADAMAGVAMMEFRTAYDGLPPSAELDFLEILPSWVFDRP</sequence>
<comment type="cofactor">
    <cofactor evidence="1">
        <name>Mg(2+)</name>
        <dbReference type="ChEBI" id="CHEBI:18420"/>
    </cofactor>
</comment>